<evidence type="ECO:0000313" key="2">
    <source>
        <dbReference type="Proteomes" id="UP001065298"/>
    </source>
</evidence>
<proteinExistence type="predicted"/>
<dbReference type="Proteomes" id="UP001065298">
    <property type="component" value="Chromosome 3"/>
</dbReference>
<reference evidence="1" key="1">
    <citation type="submission" date="2022-06" db="EMBL/GenBank/DDBJ databases">
        <title>Fusarium solani species complex genomes reveal bases of compartmentalisation and animal pathogenesis.</title>
        <authorList>
            <person name="Tsai I.J."/>
        </authorList>
    </citation>
    <scope>NUCLEOTIDE SEQUENCE</scope>
    <source>
        <strain evidence="1">Fu6.1</strain>
    </source>
</reference>
<comment type="caution">
    <text evidence="1">The sequence shown here is derived from an EMBL/GenBank/DDBJ whole genome shotgun (WGS) entry which is preliminary data.</text>
</comment>
<accession>A0ACC0R741</accession>
<organism evidence="1 2">
    <name type="scientific">Fusarium keratoplasticum</name>
    <dbReference type="NCBI Taxonomy" id="1328300"/>
    <lineage>
        <taxon>Eukaryota</taxon>
        <taxon>Fungi</taxon>
        <taxon>Dikarya</taxon>
        <taxon>Ascomycota</taxon>
        <taxon>Pezizomycotina</taxon>
        <taxon>Sordariomycetes</taxon>
        <taxon>Hypocreomycetidae</taxon>
        <taxon>Hypocreales</taxon>
        <taxon>Nectriaceae</taxon>
        <taxon>Fusarium</taxon>
        <taxon>Fusarium solani species complex</taxon>
    </lineage>
</organism>
<dbReference type="EMBL" id="CM046505">
    <property type="protein sequence ID" value="KAI8675547.1"/>
    <property type="molecule type" value="Genomic_DNA"/>
</dbReference>
<gene>
    <name evidence="1" type="ORF">NCS57_00456100</name>
</gene>
<protein>
    <submittedName>
        <fullName evidence="1">Uncharacterized protein</fullName>
    </submittedName>
</protein>
<keyword evidence="2" id="KW-1185">Reference proteome</keyword>
<name>A0ACC0R741_9HYPO</name>
<evidence type="ECO:0000313" key="1">
    <source>
        <dbReference type="EMBL" id="KAI8675547.1"/>
    </source>
</evidence>
<sequence>MPNHRDLAALPRASFAEGRLAFLGDIPLDAEKQEIAAFVNNQGFKSVTLYWACEKRLEPTGWKHEGYCIAEFLSRNDAQEATNKLPDAVFKDRHLKTAVPQLRKQPSSDPVVPTPPPEAKAISSEAKAISPEVKAVTSAQGAEPRLVNPPTSNPPPAQQPLVKTITIGRGSAIATSTGSGHTNKADPAKIRQALQNLKYPDAYSYSDSWGRDDIEGAVMARMKQREKELNSSGSLLGRDGDRDRVRSQAVPSPSPGDKKHCSSTWIYVTKVESDERKAQRITLPELPLYLANGWQEWFKCQKPVEEGTDKDERKILMVEDVNTVDNPKNDTLKLFDIGTAISQKADGITWTPGRVLGATDGTEEAPMSTSKTFIPPDASGADMSSATSRGHHQKYTRPSKVGAGWGDYDRFREWQLHGRRVEVDWVDKKRWDPENGNEIQFRLLGKDGETQGDRVTADSDGFRPTLSESTTLPESLYEKLTKAKASRDNHRAGRGGVGRGGVGRGGVGRGGVGRGGAARGGAARGGAVRSQW</sequence>